<feature type="domain" description="DUF6089" evidence="1">
    <location>
        <begin position="25"/>
        <end position="257"/>
    </location>
</feature>
<gene>
    <name evidence="2" type="ORF">SAMN04488027_10749</name>
</gene>
<organism evidence="2 3">
    <name type="scientific">Psychroflexus sediminis</name>
    <dbReference type="NCBI Taxonomy" id="470826"/>
    <lineage>
        <taxon>Bacteria</taxon>
        <taxon>Pseudomonadati</taxon>
        <taxon>Bacteroidota</taxon>
        <taxon>Flavobacteriia</taxon>
        <taxon>Flavobacteriales</taxon>
        <taxon>Flavobacteriaceae</taxon>
        <taxon>Psychroflexus</taxon>
    </lineage>
</organism>
<protein>
    <recommendedName>
        <fullName evidence="1">DUF6089 domain-containing protein</fullName>
    </recommendedName>
</protein>
<proteinExistence type="predicted"/>
<keyword evidence="3" id="KW-1185">Reference proteome</keyword>
<dbReference type="InterPro" id="IPR045743">
    <property type="entry name" value="DUF6089"/>
</dbReference>
<dbReference type="AlphaFoldDB" id="A0A1G7X2S2"/>
<dbReference type="SUPFAM" id="SSF56925">
    <property type="entry name" value="OMPA-like"/>
    <property type="match status" value="1"/>
</dbReference>
<dbReference type="RefSeq" id="WP_394330530.1">
    <property type="nucleotide sequence ID" value="NZ_FNCW01000007.1"/>
</dbReference>
<dbReference type="InterPro" id="IPR011250">
    <property type="entry name" value="OMP/PagP_B-barrel"/>
</dbReference>
<evidence type="ECO:0000313" key="3">
    <source>
        <dbReference type="Proteomes" id="UP000199296"/>
    </source>
</evidence>
<reference evidence="2 3" key="1">
    <citation type="submission" date="2016-10" db="EMBL/GenBank/DDBJ databases">
        <authorList>
            <person name="de Groot N.N."/>
        </authorList>
    </citation>
    <scope>NUCLEOTIDE SEQUENCE [LARGE SCALE GENOMIC DNA]</scope>
    <source>
        <strain evidence="2 3">DSM 19803</strain>
    </source>
</reference>
<evidence type="ECO:0000259" key="1">
    <source>
        <dbReference type="Pfam" id="PF19573"/>
    </source>
</evidence>
<dbReference type="Pfam" id="PF19573">
    <property type="entry name" value="DUF6089"/>
    <property type="match status" value="1"/>
</dbReference>
<dbReference type="Proteomes" id="UP000199296">
    <property type="component" value="Unassembled WGS sequence"/>
</dbReference>
<name>A0A1G7X2S2_9FLAO</name>
<sequence length="258" mass="29770">MAPILKHRAFENIYIFATFKFYMKSILIVIFLCLGINFACAQTYEFGLIFGATNFVGDVGSPSFIQPKDYLNQDKVSYGAILKWNRSPRHAFRFTAMRLNTFGNDLRADEPRKLSRGYAFETDITELSLGIEFNFFEWDLHELNRPLFTPYIYTGPTYFFTNEYYVENNVLVEGGSTSNFAIPMLIGVKGTLSRKWILAAEFGARYTFTDNLDGSEPEEINSRTNYPTFGNSNMNDWYFFSGITLTYTFGRKPCYCNL</sequence>
<dbReference type="EMBL" id="FNCW01000007">
    <property type="protein sequence ID" value="SDG78452.1"/>
    <property type="molecule type" value="Genomic_DNA"/>
</dbReference>
<dbReference type="STRING" id="470826.SAMN04488027_10749"/>
<accession>A0A1G7X2S2</accession>
<evidence type="ECO:0000313" key="2">
    <source>
        <dbReference type="EMBL" id="SDG78452.1"/>
    </source>
</evidence>